<evidence type="ECO:0000256" key="6">
    <source>
        <dbReference type="ARBA" id="ARBA00022692"/>
    </source>
</evidence>
<dbReference type="Pfam" id="PF08016">
    <property type="entry name" value="PKD_channel"/>
    <property type="match status" value="1"/>
</dbReference>
<keyword evidence="5" id="KW-1003">Cell membrane</keyword>
<evidence type="ECO:0000256" key="11">
    <source>
        <dbReference type="ARBA" id="ARBA00023157"/>
    </source>
</evidence>
<evidence type="ECO:0000313" key="20">
    <source>
        <dbReference type="EMBL" id="OAF70046.1"/>
    </source>
</evidence>
<dbReference type="InterPro" id="IPR046791">
    <property type="entry name" value="Polycystin_dom"/>
</dbReference>
<dbReference type="PANTHER" id="PTHR10877">
    <property type="entry name" value="POLYCYSTIN FAMILY MEMBER"/>
    <property type="match status" value="1"/>
</dbReference>
<keyword evidence="15" id="KW-0106">Calcium</keyword>
<dbReference type="Proteomes" id="UP000078046">
    <property type="component" value="Unassembled WGS sequence"/>
</dbReference>
<dbReference type="AlphaFoldDB" id="A0A177B718"/>
<keyword evidence="10 17" id="KW-0472">Membrane</keyword>
<keyword evidence="7 17" id="KW-1133">Transmembrane helix</keyword>
<feature type="transmembrane region" description="Helical" evidence="17">
    <location>
        <begin position="409"/>
        <end position="431"/>
    </location>
</feature>
<dbReference type="InterPro" id="IPR013122">
    <property type="entry name" value="PKD1_2_channel"/>
</dbReference>
<dbReference type="FunFam" id="1.10.287.70:FF:000055">
    <property type="entry name" value="Polycystic kidney disease 2-like 1"/>
    <property type="match status" value="1"/>
</dbReference>
<keyword evidence="15" id="KW-0479">Metal-binding</keyword>
<feature type="disulfide bond" evidence="16">
    <location>
        <begin position="142"/>
        <end position="155"/>
    </location>
</feature>
<organism evidence="20 21">
    <name type="scientific">Intoshia linei</name>
    <dbReference type="NCBI Taxonomy" id="1819745"/>
    <lineage>
        <taxon>Eukaryota</taxon>
        <taxon>Metazoa</taxon>
        <taxon>Spiralia</taxon>
        <taxon>Lophotrochozoa</taxon>
        <taxon>Mesozoa</taxon>
        <taxon>Orthonectida</taxon>
        <taxon>Rhopaluridae</taxon>
        <taxon>Intoshia</taxon>
    </lineage>
</organism>
<sequence>MEKKSFSQKIIGFLWQTTLTDDIQKNTDIYLKTTIREIITYAIFVFVITFICIGMIGTNMYYYSFLMRNLFVYDTNAALKLVNINTNEKFWNYMTNKFVENAYWETWYNGQKVKPSEGYIIHQNKLLGLIRMRQLRVRNNSCTVSSYFRDSIPFCYDTYSKEVEDKAPFGPANSTAWIYHEESELTANSFSGYVNTYGGGGYYQLLPTKKNETLAVLAKLMKNMWIDRGTRLILLEFTAYNANINMFSIVRIGFEFPSTGSIITTPDIATVKFIRYASTFDYVVMGFEVLFVCFIIYYIIEEIMEINNLRKAYFKKFWNFIDVCIIILSLLCIAFNIYRSFVVSNDLNIAIADTRNFNDLSWLSYWQTLFDKMIAITAFVSWIKIFKYVGFNRTLSYLSKTISNSSTDLVGFAIMFFIVFLAFAQLGYLLFGSEIKDFRNYESCIYTLFRIILGDFNFQQLQQADEYLGPAYFILYIFFVFFVLINMFLAIINDSYTDVKGNIDSKDMYISSFITDRLKQISQKHKKLTASEIKDFINNKNKINLIKWNQSLKSRGFNEDEVMNIISDYSMSYKNIDMTFDEKKEIMVSLERKHIKHKDSDSSITLKEDSKKIANEMQKLKDRIEVLEGTNICIEKMSKYMQYIFEKFSKLEKFKMINRNKTNIVLDRMISKYKDLDDS</sequence>
<feature type="domain" description="Polycystin cation channel PKD1/PKD2" evidence="18">
    <location>
        <begin position="275"/>
        <end position="499"/>
    </location>
</feature>
<evidence type="ECO:0000256" key="3">
    <source>
        <dbReference type="ARBA" id="ARBA00007200"/>
    </source>
</evidence>
<evidence type="ECO:0000256" key="2">
    <source>
        <dbReference type="ARBA" id="ARBA00004651"/>
    </source>
</evidence>
<evidence type="ECO:0000256" key="7">
    <source>
        <dbReference type="ARBA" id="ARBA00022989"/>
    </source>
</evidence>
<proteinExistence type="inferred from homology"/>
<keyword evidence="11" id="KW-1015">Disulfide bond</keyword>
<keyword evidence="6 17" id="KW-0812">Transmembrane</keyword>
<feature type="transmembrane region" description="Helical" evidence="17">
    <location>
        <begin position="320"/>
        <end position="338"/>
    </location>
</feature>
<evidence type="ECO:0000256" key="13">
    <source>
        <dbReference type="ARBA" id="ARBA00023273"/>
    </source>
</evidence>
<evidence type="ECO:0000259" key="18">
    <source>
        <dbReference type="Pfam" id="PF08016"/>
    </source>
</evidence>
<feature type="transmembrane region" description="Helical" evidence="17">
    <location>
        <begin position="471"/>
        <end position="492"/>
    </location>
</feature>
<dbReference type="EMBL" id="LWCA01000194">
    <property type="protein sequence ID" value="OAF70046.1"/>
    <property type="molecule type" value="Genomic_DNA"/>
</dbReference>
<dbReference type="GO" id="GO:0005262">
    <property type="term" value="F:calcium channel activity"/>
    <property type="evidence" value="ECO:0007669"/>
    <property type="project" value="UniProtKB-KW"/>
</dbReference>
<keyword evidence="12" id="KW-0325">Glycoprotein</keyword>
<comment type="subcellular location">
    <subcellularLocation>
        <location evidence="2">Cell membrane</location>
        <topology evidence="2">Multi-pass membrane protein</topology>
    </subcellularLocation>
    <subcellularLocation>
        <location evidence="1">Cell projection</location>
        <location evidence="1">Cilium</location>
    </subcellularLocation>
</comment>
<comment type="similarity">
    <text evidence="3">Belongs to the polycystin family.</text>
</comment>
<feature type="transmembrane region" description="Helical" evidence="17">
    <location>
        <begin position="38"/>
        <end position="63"/>
    </location>
</feature>
<evidence type="ECO:0000256" key="10">
    <source>
        <dbReference type="ARBA" id="ARBA00023136"/>
    </source>
</evidence>
<dbReference type="PRINTS" id="PR01433">
    <property type="entry name" value="POLYCYSTIN2"/>
</dbReference>
<dbReference type="GO" id="GO:0050982">
    <property type="term" value="P:detection of mechanical stimulus"/>
    <property type="evidence" value="ECO:0007669"/>
    <property type="project" value="TreeGrafter"/>
</dbReference>
<feature type="binding site" evidence="15">
    <location>
        <position position="582"/>
    </location>
    <ligand>
        <name>Ca(2+)</name>
        <dbReference type="ChEBI" id="CHEBI:29108"/>
        <label>2</label>
    </ligand>
</feature>
<keyword evidence="8" id="KW-0175">Coiled coil</keyword>
<keyword evidence="4" id="KW-0813">Transport</keyword>
<feature type="transmembrane region" description="Helical" evidence="17">
    <location>
        <begin position="282"/>
        <end position="300"/>
    </location>
</feature>
<evidence type="ECO:0000256" key="17">
    <source>
        <dbReference type="SAM" id="Phobius"/>
    </source>
</evidence>
<evidence type="ECO:0000313" key="21">
    <source>
        <dbReference type="Proteomes" id="UP000078046"/>
    </source>
</evidence>
<protein>
    <submittedName>
        <fullName evidence="20">Polycystin-2</fullName>
    </submittedName>
</protein>
<dbReference type="GO" id="GO:0005509">
    <property type="term" value="F:calcium ion binding"/>
    <property type="evidence" value="ECO:0007669"/>
    <property type="project" value="InterPro"/>
</dbReference>
<dbReference type="GO" id="GO:0005929">
    <property type="term" value="C:cilium"/>
    <property type="evidence" value="ECO:0007669"/>
    <property type="project" value="UniProtKB-SubCell"/>
</dbReference>
<keyword evidence="14 15" id="KW-0407">Ion channel</keyword>
<feature type="domain" description="Polycystin" evidence="19">
    <location>
        <begin position="83"/>
        <end position="273"/>
    </location>
</feature>
<evidence type="ECO:0000256" key="15">
    <source>
        <dbReference type="PIRSR" id="PIRSR603915-1"/>
    </source>
</evidence>
<keyword evidence="21" id="KW-1185">Reference proteome</keyword>
<keyword evidence="15" id="KW-0109">Calcium transport</keyword>
<dbReference type="GO" id="GO:0005886">
    <property type="term" value="C:plasma membrane"/>
    <property type="evidence" value="ECO:0007669"/>
    <property type="project" value="UniProtKB-SubCell"/>
</dbReference>
<keyword evidence="9 15" id="KW-0406">Ion transport</keyword>
<dbReference type="PANTHER" id="PTHR10877:SF183">
    <property type="entry name" value="AT14535P-RELATED"/>
    <property type="match status" value="1"/>
</dbReference>
<keyword evidence="13" id="KW-0966">Cell projection</keyword>
<gene>
    <name evidence="20" type="ORF">A3Q56_02202</name>
</gene>
<name>A0A177B718_9BILA</name>
<dbReference type="OrthoDB" id="444119at2759"/>
<feature type="transmembrane region" description="Helical" evidence="17">
    <location>
        <begin position="369"/>
        <end position="389"/>
    </location>
</feature>
<dbReference type="InterPro" id="IPR051223">
    <property type="entry name" value="Polycystin"/>
</dbReference>
<accession>A0A177B718</accession>
<evidence type="ECO:0000256" key="14">
    <source>
        <dbReference type="ARBA" id="ARBA00023303"/>
    </source>
</evidence>
<evidence type="ECO:0000256" key="9">
    <source>
        <dbReference type="ARBA" id="ARBA00023065"/>
    </source>
</evidence>
<keyword evidence="15" id="KW-0107">Calcium channel</keyword>
<evidence type="ECO:0000256" key="5">
    <source>
        <dbReference type="ARBA" id="ARBA00022475"/>
    </source>
</evidence>
<dbReference type="Pfam" id="PF20519">
    <property type="entry name" value="Polycystin_dom"/>
    <property type="match status" value="1"/>
</dbReference>
<evidence type="ECO:0000256" key="16">
    <source>
        <dbReference type="PIRSR" id="PIRSR603915-2"/>
    </source>
</evidence>
<comment type="caution">
    <text evidence="20">The sequence shown here is derived from an EMBL/GenBank/DDBJ whole genome shotgun (WGS) entry which is preliminary data.</text>
</comment>
<evidence type="ECO:0000256" key="8">
    <source>
        <dbReference type="ARBA" id="ARBA00023054"/>
    </source>
</evidence>
<dbReference type="InterPro" id="IPR003915">
    <property type="entry name" value="PKD_2"/>
</dbReference>
<evidence type="ECO:0000256" key="1">
    <source>
        <dbReference type="ARBA" id="ARBA00004138"/>
    </source>
</evidence>
<evidence type="ECO:0000256" key="12">
    <source>
        <dbReference type="ARBA" id="ARBA00023180"/>
    </source>
</evidence>
<dbReference type="Gene3D" id="1.10.287.70">
    <property type="match status" value="1"/>
</dbReference>
<reference evidence="20 21" key="1">
    <citation type="submission" date="2016-04" db="EMBL/GenBank/DDBJ databases">
        <title>The genome of Intoshia linei affirms orthonectids as highly simplified spiralians.</title>
        <authorList>
            <person name="Mikhailov K.V."/>
            <person name="Slusarev G.S."/>
            <person name="Nikitin M.A."/>
            <person name="Logacheva M.D."/>
            <person name="Penin A."/>
            <person name="Aleoshin V."/>
            <person name="Panchin Y.V."/>
        </authorList>
    </citation>
    <scope>NUCLEOTIDE SEQUENCE [LARGE SCALE GENOMIC DNA]</scope>
    <source>
        <strain evidence="20">Intl2013</strain>
        <tissue evidence="20">Whole animal</tissue>
    </source>
</reference>
<evidence type="ECO:0000256" key="4">
    <source>
        <dbReference type="ARBA" id="ARBA00022448"/>
    </source>
</evidence>
<evidence type="ECO:0000259" key="19">
    <source>
        <dbReference type="Pfam" id="PF20519"/>
    </source>
</evidence>